<feature type="transmembrane region" description="Helical" evidence="9">
    <location>
        <begin position="20"/>
        <end position="41"/>
    </location>
</feature>
<dbReference type="PANTHER" id="PTHR43047">
    <property type="entry name" value="TWO-COMPONENT HISTIDINE PROTEIN KINASE"/>
    <property type="match status" value="1"/>
</dbReference>
<dbReference type="CDD" id="cd00082">
    <property type="entry name" value="HisKA"/>
    <property type="match status" value="1"/>
</dbReference>
<dbReference type="AlphaFoldDB" id="A0A5K1IJC7"/>
<feature type="transmembrane region" description="Helical" evidence="9">
    <location>
        <begin position="294"/>
        <end position="315"/>
    </location>
</feature>
<dbReference type="InterPro" id="IPR005467">
    <property type="entry name" value="His_kinase_dom"/>
</dbReference>
<organism evidence="12 13">
    <name type="scientific">Collinsella aerofaciens</name>
    <dbReference type="NCBI Taxonomy" id="74426"/>
    <lineage>
        <taxon>Bacteria</taxon>
        <taxon>Bacillati</taxon>
        <taxon>Actinomycetota</taxon>
        <taxon>Coriobacteriia</taxon>
        <taxon>Coriobacteriales</taxon>
        <taxon>Coriobacteriaceae</taxon>
        <taxon>Collinsella</taxon>
    </lineage>
</organism>
<evidence type="ECO:0000256" key="6">
    <source>
        <dbReference type="ARBA" id="ARBA00022777"/>
    </source>
</evidence>
<dbReference type="InterPro" id="IPR011006">
    <property type="entry name" value="CheY-like_superfamily"/>
</dbReference>
<dbReference type="Pfam" id="PF00072">
    <property type="entry name" value="Response_reg"/>
    <property type="match status" value="1"/>
</dbReference>
<dbReference type="EC" id="2.7.13.3" evidence="3"/>
<dbReference type="EMBL" id="CABWIE010000002">
    <property type="protein sequence ID" value="VWL86998.1"/>
    <property type="molecule type" value="Genomic_DNA"/>
</dbReference>
<keyword evidence="5 12" id="KW-0808">Transferase</keyword>
<keyword evidence="9" id="KW-0472">Membrane</keyword>
<keyword evidence="9" id="KW-1133">Transmembrane helix</keyword>
<dbReference type="Gene3D" id="3.40.50.2300">
    <property type="match status" value="1"/>
</dbReference>
<dbReference type="Pfam" id="PF00512">
    <property type="entry name" value="HisKA"/>
    <property type="match status" value="1"/>
</dbReference>
<evidence type="ECO:0000256" key="2">
    <source>
        <dbReference type="ARBA" id="ARBA00004236"/>
    </source>
</evidence>
<reference evidence="12 13" key="1">
    <citation type="submission" date="2019-10" db="EMBL/GenBank/DDBJ databases">
        <authorList>
            <person name="Wolf R A."/>
        </authorList>
    </citation>
    <scope>NUCLEOTIDE SEQUENCE [LARGE SCALE GENOMIC DNA]</scope>
    <source>
        <strain evidence="12">Collinsella_aerofaciens_MC2</strain>
    </source>
</reference>
<dbReference type="InterPro" id="IPR036097">
    <property type="entry name" value="HisK_dim/P_sf"/>
</dbReference>
<dbReference type="RefSeq" id="WP_152075813.1">
    <property type="nucleotide sequence ID" value="NZ_CAAKNU010000023.1"/>
</dbReference>
<comment type="catalytic activity">
    <reaction evidence="1">
        <text>ATP + protein L-histidine = ADP + protein N-phospho-L-histidine.</text>
        <dbReference type="EC" id="2.7.13.3"/>
    </reaction>
</comment>
<evidence type="ECO:0000256" key="9">
    <source>
        <dbReference type="SAM" id="Phobius"/>
    </source>
</evidence>
<dbReference type="SMART" id="SM00448">
    <property type="entry name" value="REC"/>
    <property type="match status" value="1"/>
</dbReference>
<evidence type="ECO:0000256" key="7">
    <source>
        <dbReference type="ARBA" id="ARBA00023012"/>
    </source>
</evidence>
<dbReference type="InterPro" id="IPR036890">
    <property type="entry name" value="HATPase_C_sf"/>
</dbReference>
<accession>A0A5K1IJC7</accession>
<name>A0A5K1IJC7_9ACTN</name>
<dbReference type="InterPro" id="IPR004358">
    <property type="entry name" value="Sig_transdc_His_kin-like_C"/>
</dbReference>
<dbReference type="CDD" id="cd17546">
    <property type="entry name" value="REC_hyHK_CKI1_RcsC-like"/>
    <property type="match status" value="1"/>
</dbReference>
<feature type="domain" description="Response regulatory" evidence="11">
    <location>
        <begin position="605"/>
        <end position="726"/>
    </location>
</feature>
<evidence type="ECO:0000256" key="1">
    <source>
        <dbReference type="ARBA" id="ARBA00000085"/>
    </source>
</evidence>
<proteinExistence type="predicted"/>
<dbReference type="Pfam" id="PF02518">
    <property type="entry name" value="HATPase_c"/>
    <property type="match status" value="1"/>
</dbReference>
<dbReference type="SUPFAM" id="SSF55874">
    <property type="entry name" value="ATPase domain of HSP90 chaperone/DNA topoisomerase II/histidine kinase"/>
    <property type="match status" value="1"/>
</dbReference>
<dbReference type="PROSITE" id="PS50110">
    <property type="entry name" value="RESPONSE_REGULATORY"/>
    <property type="match status" value="1"/>
</dbReference>
<dbReference type="SMART" id="SM00388">
    <property type="entry name" value="HisKA"/>
    <property type="match status" value="1"/>
</dbReference>
<dbReference type="InterPro" id="IPR003594">
    <property type="entry name" value="HATPase_dom"/>
</dbReference>
<dbReference type="GO" id="GO:0000155">
    <property type="term" value="F:phosphorelay sensor kinase activity"/>
    <property type="evidence" value="ECO:0007669"/>
    <property type="project" value="InterPro"/>
</dbReference>
<dbReference type="PROSITE" id="PS50109">
    <property type="entry name" value="HIS_KIN"/>
    <property type="match status" value="1"/>
</dbReference>
<evidence type="ECO:0000256" key="4">
    <source>
        <dbReference type="ARBA" id="ARBA00022553"/>
    </source>
</evidence>
<evidence type="ECO:0000259" key="10">
    <source>
        <dbReference type="PROSITE" id="PS50109"/>
    </source>
</evidence>
<evidence type="ECO:0000256" key="3">
    <source>
        <dbReference type="ARBA" id="ARBA00012438"/>
    </source>
</evidence>
<dbReference type="PRINTS" id="PR00344">
    <property type="entry name" value="BCTRLSENSOR"/>
</dbReference>
<protein>
    <recommendedName>
        <fullName evidence="3">histidine kinase</fullName>
        <ecNumber evidence="3">2.7.13.3</ecNumber>
    </recommendedName>
</protein>
<evidence type="ECO:0000256" key="8">
    <source>
        <dbReference type="PROSITE-ProRule" id="PRU00169"/>
    </source>
</evidence>
<dbReference type="InterPro" id="IPR003661">
    <property type="entry name" value="HisK_dim/P_dom"/>
</dbReference>
<dbReference type="SUPFAM" id="SSF52172">
    <property type="entry name" value="CheY-like"/>
    <property type="match status" value="1"/>
</dbReference>
<feature type="modified residue" description="4-aspartylphosphate" evidence="8">
    <location>
        <position position="657"/>
    </location>
</feature>
<dbReference type="Gene3D" id="3.30.565.10">
    <property type="entry name" value="Histidine kinase-like ATPase, C-terminal domain"/>
    <property type="match status" value="1"/>
</dbReference>
<gene>
    <name evidence="12" type="primary">rpfC</name>
    <name evidence="12" type="ORF">KCJAJFAP_01527</name>
</gene>
<keyword evidence="6" id="KW-0418">Kinase</keyword>
<dbReference type="Gene3D" id="1.10.287.130">
    <property type="match status" value="1"/>
</dbReference>
<evidence type="ECO:0000256" key="5">
    <source>
        <dbReference type="ARBA" id="ARBA00022679"/>
    </source>
</evidence>
<dbReference type="Proteomes" id="UP000361836">
    <property type="component" value="Unassembled WGS sequence"/>
</dbReference>
<keyword evidence="9" id="KW-0812">Transmembrane</keyword>
<dbReference type="SUPFAM" id="SSF47384">
    <property type="entry name" value="Homodimeric domain of signal transducing histidine kinase"/>
    <property type="match status" value="1"/>
</dbReference>
<sequence length="730" mass="79227">MIDMPDHVAGERGNRAVWRLPLIVLLGIALSVVAGMMSYGYTTAQAEQRFADVVDYVATQSLSYEAFNNAYVTKNLIRVMEIAGEVARTIERDGSVDNATLKQYADQFNVSALIVTDASGNLVSESSTDGVGYESLAAYLKEAPVLEVASHPLKSYTARITLADDSVADIGCVTRRGGEGIVIAVRHQSAKAVASNTLKLQSLLDGYETIDSGNIVIENDAKVVATNAVEPTTSGAFVLPATDATIVDSIKERCLAGRVSLVNANGEWYLGTFGKARQFYVYTYTSARRYFETVAVVVASVLVLYGGAIAATALARRHAERQRLTDLLLQERDYGDKLAKAAHEASSANSAKTEFLRRMSHDLRTPINGIRGMVEVGDANADDLQKQTECRSKIWTASGLLLDLANEALDMSRLESGQVDLDLVPANLVVLNREVCDILERQAEERLVTIICDQQTLDHPYARVSVTHLKRLLVNIAGNAVKYSRRGGYVRLACREVEPVDGVPIYEYTIADNGIGMSEQFQQHLYEPFSREEQRVEGASSGTGLGAPIAKQLVELMGGTMSFTSTLGQGTTFTIRLPFEQCKRSEIPQAVRVDAVDVDAVRGLRVLLVEDNELNAEIAQFTLDRAGAIVTHVKDGESAVETFAASAPHEYDVVLMDIMMPGIDGLEATRQIRALEREDAATTPIIAVSANAFAEDRRLSREAGMDAHLSKPVSSRELVEALAHIAADAS</sequence>
<evidence type="ECO:0000259" key="11">
    <source>
        <dbReference type="PROSITE" id="PS50110"/>
    </source>
</evidence>
<evidence type="ECO:0000313" key="13">
    <source>
        <dbReference type="Proteomes" id="UP000361836"/>
    </source>
</evidence>
<evidence type="ECO:0000313" key="12">
    <source>
        <dbReference type="EMBL" id="VWL86998.1"/>
    </source>
</evidence>
<keyword evidence="13" id="KW-1185">Reference proteome</keyword>
<dbReference type="GO" id="GO:0005886">
    <property type="term" value="C:plasma membrane"/>
    <property type="evidence" value="ECO:0007669"/>
    <property type="project" value="UniProtKB-SubCell"/>
</dbReference>
<feature type="domain" description="Histidine kinase" evidence="10">
    <location>
        <begin position="358"/>
        <end position="581"/>
    </location>
</feature>
<keyword evidence="7" id="KW-0902">Two-component regulatory system</keyword>
<dbReference type="InterPro" id="IPR001789">
    <property type="entry name" value="Sig_transdc_resp-reg_receiver"/>
</dbReference>
<dbReference type="PANTHER" id="PTHR43047:SF64">
    <property type="entry name" value="HISTIDINE KINASE CONTAINING CHEY-HOMOLOGOUS RECEIVER DOMAIN AND PAS DOMAIN-RELATED"/>
    <property type="match status" value="1"/>
</dbReference>
<keyword evidence="4 8" id="KW-0597">Phosphoprotein</keyword>
<comment type="subcellular location">
    <subcellularLocation>
        <location evidence="2">Cell membrane</location>
    </subcellularLocation>
</comment>
<dbReference type="SMART" id="SM00387">
    <property type="entry name" value="HATPase_c"/>
    <property type="match status" value="1"/>
</dbReference>